<keyword evidence="12" id="KW-1185">Reference proteome</keyword>
<feature type="compositionally biased region" description="Basic and acidic residues" evidence="8">
    <location>
        <begin position="103"/>
        <end position="123"/>
    </location>
</feature>
<dbReference type="Gene3D" id="2.40.440.10">
    <property type="entry name" value="L,D-transpeptidase catalytic domain-like"/>
    <property type="match status" value="1"/>
</dbReference>
<dbReference type="SUPFAM" id="SSF47090">
    <property type="entry name" value="PGBD-like"/>
    <property type="match status" value="1"/>
</dbReference>
<dbReference type="PROSITE" id="PS52029">
    <property type="entry name" value="LD_TPASE"/>
    <property type="match status" value="1"/>
</dbReference>
<gene>
    <name evidence="11" type="ORF">PYH38_005391</name>
</gene>
<dbReference type="InterPro" id="IPR002477">
    <property type="entry name" value="Peptidoglycan-bd-like"/>
</dbReference>
<evidence type="ECO:0000256" key="9">
    <source>
        <dbReference type="SAM" id="SignalP"/>
    </source>
</evidence>
<feature type="active site" description="Proton donor/acceptor" evidence="7">
    <location>
        <position position="430"/>
    </location>
</feature>
<evidence type="ECO:0000256" key="4">
    <source>
        <dbReference type="ARBA" id="ARBA00022960"/>
    </source>
</evidence>
<feature type="signal peptide" evidence="9">
    <location>
        <begin position="1"/>
        <end position="33"/>
    </location>
</feature>
<dbReference type="Gene3D" id="1.10.101.10">
    <property type="entry name" value="PGBD-like superfamily/PGBD"/>
    <property type="match status" value="1"/>
</dbReference>
<dbReference type="PANTHER" id="PTHR30582">
    <property type="entry name" value="L,D-TRANSPEPTIDASE"/>
    <property type="match status" value="1"/>
</dbReference>
<protein>
    <submittedName>
        <fullName evidence="11">L,D-transpeptidase</fullName>
    </submittedName>
</protein>
<feature type="region of interest" description="Disordered" evidence="8">
    <location>
        <begin position="100"/>
        <end position="162"/>
    </location>
</feature>
<dbReference type="PANTHER" id="PTHR30582:SF30">
    <property type="entry name" value="BLR4375 PROTEIN"/>
    <property type="match status" value="1"/>
</dbReference>
<dbReference type="RefSeq" id="WP_280733821.1">
    <property type="nucleotide sequence ID" value="NZ_CP120368.1"/>
</dbReference>
<dbReference type="Proteomes" id="UP001235547">
    <property type="component" value="Chromosome 1"/>
</dbReference>
<dbReference type="InterPro" id="IPR036365">
    <property type="entry name" value="PGBD-like_sf"/>
</dbReference>
<keyword evidence="4 7" id="KW-0133">Cell shape</keyword>
<comment type="similarity">
    <text evidence="2">Belongs to the YkuD family.</text>
</comment>
<evidence type="ECO:0000256" key="1">
    <source>
        <dbReference type="ARBA" id="ARBA00004752"/>
    </source>
</evidence>
<accession>A0ABY8D207</accession>
<dbReference type="InterPro" id="IPR038063">
    <property type="entry name" value="Transpep_catalytic_dom"/>
</dbReference>
<comment type="pathway">
    <text evidence="1 7">Cell wall biogenesis; peptidoglycan biosynthesis.</text>
</comment>
<keyword evidence="6 7" id="KW-0961">Cell wall biogenesis/degradation</keyword>
<evidence type="ECO:0000259" key="10">
    <source>
        <dbReference type="PROSITE" id="PS52029"/>
    </source>
</evidence>
<dbReference type="Pfam" id="PF03734">
    <property type="entry name" value="YkuD"/>
    <property type="match status" value="1"/>
</dbReference>
<dbReference type="InterPro" id="IPR036366">
    <property type="entry name" value="PGBDSf"/>
</dbReference>
<dbReference type="InterPro" id="IPR005490">
    <property type="entry name" value="LD_TPept_cat_dom"/>
</dbReference>
<dbReference type="SUPFAM" id="SSF141523">
    <property type="entry name" value="L,D-transpeptidase catalytic domain-like"/>
    <property type="match status" value="1"/>
</dbReference>
<feature type="chain" id="PRO_5046880826" evidence="9">
    <location>
        <begin position="34"/>
        <end position="471"/>
    </location>
</feature>
<dbReference type="EMBL" id="CP120371">
    <property type="protein sequence ID" value="WEX83038.1"/>
    <property type="molecule type" value="Genomic_DNA"/>
</dbReference>
<evidence type="ECO:0000256" key="2">
    <source>
        <dbReference type="ARBA" id="ARBA00005992"/>
    </source>
</evidence>
<organism evidence="11 12">
    <name type="scientific">Sinorhizobium numidicum</name>
    <dbReference type="NCBI Taxonomy" id="680248"/>
    <lineage>
        <taxon>Bacteria</taxon>
        <taxon>Pseudomonadati</taxon>
        <taxon>Pseudomonadota</taxon>
        <taxon>Alphaproteobacteria</taxon>
        <taxon>Hyphomicrobiales</taxon>
        <taxon>Rhizobiaceae</taxon>
        <taxon>Sinorhizobium/Ensifer group</taxon>
        <taxon>Sinorhizobium</taxon>
    </lineage>
</organism>
<evidence type="ECO:0000256" key="5">
    <source>
        <dbReference type="ARBA" id="ARBA00022984"/>
    </source>
</evidence>
<proteinExistence type="inferred from homology"/>
<keyword evidence="9" id="KW-0732">Signal</keyword>
<keyword evidence="3" id="KW-0808">Transferase</keyword>
<name>A0ABY8D207_9HYPH</name>
<keyword evidence="5 7" id="KW-0573">Peptidoglycan synthesis</keyword>
<dbReference type="Pfam" id="PF01471">
    <property type="entry name" value="PG_binding_1"/>
    <property type="match status" value="1"/>
</dbReference>
<reference evidence="11 12" key="1">
    <citation type="submission" date="2023-03" db="EMBL/GenBank/DDBJ databases">
        <authorList>
            <person name="Kaur S."/>
            <person name="Espinosa-Saiz D."/>
            <person name="Velazquez E."/>
            <person name="Menendez E."/>
            <person name="diCenzo G.C."/>
        </authorList>
    </citation>
    <scope>NUCLEOTIDE SEQUENCE [LARGE SCALE GENOMIC DNA]</scope>
    <source>
        <strain evidence="11 12">LMG 27395</strain>
    </source>
</reference>
<feature type="domain" description="L,D-TPase catalytic" evidence="10">
    <location>
        <begin position="337"/>
        <end position="470"/>
    </location>
</feature>
<evidence type="ECO:0000313" key="12">
    <source>
        <dbReference type="Proteomes" id="UP001235547"/>
    </source>
</evidence>
<evidence type="ECO:0000256" key="6">
    <source>
        <dbReference type="ARBA" id="ARBA00023316"/>
    </source>
</evidence>
<sequence>MYRPNPTTMKTGSIVTSATRIGLSLLAATSLLAVELAPARAQEGYGDYGGGGNVILITPDGEILDYMPGEDEVRPMRDHRGRTVLVDPWGNVVATVMPSDGYGADRRENGTDFYSNRRDRDRGYGYSEPGEFTGTVPDYPDAPPAEVEREELPNSLPSLGEGREEAYYDPQYQYEEPLRQPMPPAISVQGKSRAEITALQVFLDREGFSPGVIDGKMGSNVTKAIEAWQQATGETLDPNNTEDILERLRFNGGLPITTYTITAADAAGPYVASIPEDYAHKAQLPHLSFMSTAEMLGEKFHMDEAYLRELNPGVDFSIPGTTIKVINPGSNKAGKVARIVADKSRKQVLAYDDAGKLLAAYPATIGSADTPSPSGTVNVERIAFDPGYTYNPKINFQQGANDRILTLQPGPNGPVGTVWIALSRPTYGIHGTPDPSKIGKTQSHGCVRLTNWDATELGKMVSRGVTVEFVD</sequence>
<feature type="active site" description="Nucleophile" evidence="7">
    <location>
        <position position="446"/>
    </location>
</feature>
<dbReference type="CDD" id="cd16913">
    <property type="entry name" value="YkuD_like"/>
    <property type="match status" value="1"/>
</dbReference>
<evidence type="ECO:0000256" key="7">
    <source>
        <dbReference type="PROSITE-ProRule" id="PRU01373"/>
    </source>
</evidence>
<evidence type="ECO:0000313" key="11">
    <source>
        <dbReference type="EMBL" id="WEX83038.1"/>
    </source>
</evidence>
<evidence type="ECO:0000256" key="8">
    <source>
        <dbReference type="SAM" id="MobiDB-lite"/>
    </source>
</evidence>
<evidence type="ECO:0000256" key="3">
    <source>
        <dbReference type="ARBA" id="ARBA00022679"/>
    </source>
</evidence>
<dbReference type="InterPro" id="IPR050979">
    <property type="entry name" value="LD-transpeptidase"/>
</dbReference>